<evidence type="ECO:0000259" key="1">
    <source>
        <dbReference type="PROSITE" id="PS51186"/>
    </source>
</evidence>
<protein>
    <submittedName>
        <fullName evidence="3">GNAT family N-acetyltransferase</fullName>
    </submittedName>
</protein>
<dbReference type="GO" id="GO:0005737">
    <property type="term" value="C:cytoplasm"/>
    <property type="evidence" value="ECO:0007669"/>
    <property type="project" value="TreeGrafter"/>
</dbReference>
<evidence type="ECO:0000313" key="4">
    <source>
        <dbReference type="Proteomes" id="UP000468828"/>
    </source>
</evidence>
<name>A0A6P0H9G8_9ACTN</name>
<comment type="caution">
    <text evidence="3">The sequence shown here is derived from an EMBL/GenBank/DDBJ whole genome shotgun (WGS) entry which is preliminary data.</text>
</comment>
<dbReference type="EMBL" id="JAAGWH010000033">
    <property type="protein sequence ID" value="NEK94935.1"/>
    <property type="molecule type" value="Genomic_DNA"/>
</dbReference>
<reference evidence="2 4" key="1">
    <citation type="submission" date="2020-01" db="EMBL/GenBank/DDBJ databases">
        <title>the WGS Modestobacter muralis CPCC 204518.</title>
        <authorList>
            <person name="Jiang Z."/>
        </authorList>
    </citation>
    <scope>NUCLEOTIDE SEQUENCE [LARGE SCALE GENOMIC DNA]</scope>
    <source>
        <strain evidence="2 4">DSM 100205</strain>
    </source>
</reference>
<accession>A0A6P0H9G8</accession>
<dbReference type="GO" id="GO:1990189">
    <property type="term" value="F:protein N-terminal-serine acetyltransferase activity"/>
    <property type="evidence" value="ECO:0007669"/>
    <property type="project" value="TreeGrafter"/>
</dbReference>
<dbReference type="GO" id="GO:0008999">
    <property type="term" value="F:protein-N-terminal-alanine acetyltransferase activity"/>
    <property type="evidence" value="ECO:0007669"/>
    <property type="project" value="TreeGrafter"/>
</dbReference>
<dbReference type="AlphaFoldDB" id="A0A6P0H9G8"/>
<dbReference type="Proteomes" id="UP000468828">
    <property type="component" value="Unassembled WGS sequence"/>
</dbReference>
<evidence type="ECO:0000313" key="2">
    <source>
        <dbReference type="EMBL" id="NEK94935.1"/>
    </source>
</evidence>
<keyword evidence="4" id="KW-1185">Reference proteome</keyword>
<dbReference type="InterPro" id="IPR051908">
    <property type="entry name" value="Ribosomal_N-acetyltransferase"/>
</dbReference>
<proteinExistence type="predicted"/>
<keyword evidence="3" id="KW-0808">Transferase</keyword>
<sequence length="193" mass="21331">MTAGRRVLRGEFVQLRPLVVADAAVTLGWRQADRARFLNAGARTVEEQAGWIAARPESDHDFVIELTDGRPVGMVSLTAVDPVNRRAEPGRFLIGEETAVQGVPAAVEAMRLLYGLAFDELDLVRVCGIVAAENTRMVKWQKFLGMREEGRLRDHLFLGGRFQDAVCLGLLVADYRTTTLPRMNALIAAARSR</sequence>
<dbReference type="SUPFAM" id="SSF55729">
    <property type="entry name" value="Acyl-CoA N-acyltransferases (Nat)"/>
    <property type="match status" value="1"/>
</dbReference>
<dbReference type="Proteomes" id="UP000471152">
    <property type="component" value="Unassembled WGS sequence"/>
</dbReference>
<dbReference type="Pfam" id="PF13302">
    <property type="entry name" value="Acetyltransf_3"/>
    <property type="match status" value="1"/>
</dbReference>
<dbReference type="PANTHER" id="PTHR43441:SF11">
    <property type="entry name" value="RIBOSOMAL-PROTEIN-SERINE ACETYLTRANSFERASE"/>
    <property type="match status" value="1"/>
</dbReference>
<evidence type="ECO:0000313" key="5">
    <source>
        <dbReference type="Proteomes" id="UP000471152"/>
    </source>
</evidence>
<dbReference type="EMBL" id="JAAGWB010000035">
    <property type="protein sequence ID" value="NEN51823.1"/>
    <property type="molecule type" value="Genomic_DNA"/>
</dbReference>
<dbReference type="PROSITE" id="PS51186">
    <property type="entry name" value="GNAT"/>
    <property type="match status" value="1"/>
</dbReference>
<dbReference type="InterPro" id="IPR000182">
    <property type="entry name" value="GNAT_dom"/>
</dbReference>
<organism evidence="3 5">
    <name type="scientific">Modestobacter muralis</name>
    <dbReference type="NCBI Taxonomy" id="1608614"/>
    <lineage>
        <taxon>Bacteria</taxon>
        <taxon>Bacillati</taxon>
        <taxon>Actinomycetota</taxon>
        <taxon>Actinomycetes</taxon>
        <taxon>Geodermatophilales</taxon>
        <taxon>Geodermatophilaceae</taxon>
        <taxon>Modestobacter</taxon>
    </lineage>
</organism>
<evidence type="ECO:0000313" key="3">
    <source>
        <dbReference type="EMBL" id="NEN51823.1"/>
    </source>
</evidence>
<reference evidence="3 5" key="2">
    <citation type="submission" date="2020-02" db="EMBL/GenBank/DDBJ databases">
        <title>The WGS of Modestobacter muralis DSM 100205.</title>
        <authorList>
            <person name="Jiang Z."/>
        </authorList>
    </citation>
    <scope>NUCLEOTIDE SEQUENCE [LARGE SCALE GENOMIC DNA]</scope>
    <source>
        <strain evidence="3 5">DSM 100205</strain>
    </source>
</reference>
<dbReference type="InterPro" id="IPR016181">
    <property type="entry name" value="Acyl_CoA_acyltransferase"/>
</dbReference>
<gene>
    <name evidence="3" type="ORF">G3R41_12900</name>
    <name evidence="2" type="ORF">GCU67_12245</name>
</gene>
<dbReference type="PANTHER" id="PTHR43441">
    <property type="entry name" value="RIBOSOMAL-PROTEIN-SERINE ACETYLTRANSFERASE"/>
    <property type="match status" value="1"/>
</dbReference>
<dbReference type="Gene3D" id="3.40.630.30">
    <property type="match status" value="1"/>
</dbReference>
<feature type="domain" description="N-acetyltransferase" evidence="1">
    <location>
        <begin position="13"/>
        <end position="173"/>
    </location>
</feature>